<evidence type="ECO:0000259" key="1">
    <source>
        <dbReference type="Pfam" id="PF05838"/>
    </source>
</evidence>
<dbReference type="InterPro" id="IPR008565">
    <property type="entry name" value="TtsA-like_GH18_dom"/>
</dbReference>
<evidence type="ECO:0008006" key="5">
    <source>
        <dbReference type="Google" id="ProtNLM"/>
    </source>
</evidence>
<sequence>MTDLKQRFIDGIIEIEGGYSNNPDDSGGETKYGITAQVARNYGYKGPMRDLPRDLAFRIYSDLYWHSLKLDHVVGLSPLIAEELADTGVNMGVGRAAKFLQRSLNAFNKQQQLYPDLVVDGAIGNATIDALQRYLHLRQREGETVLYRALNALQGAKYIALAEAREKDETFIYGWLLNRVGMAGSDHVL</sequence>
<accession>A0ABT4LKS8</accession>
<feature type="domain" description="Peptidoglycan binding" evidence="2">
    <location>
        <begin position="96"/>
        <end position="180"/>
    </location>
</feature>
<dbReference type="Pfam" id="PF09374">
    <property type="entry name" value="PG_binding_3"/>
    <property type="match status" value="1"/>
</dbReference>
<name>A0ABT4LKS8_9PROT</name>
<dbReference type="Proteomes" id="UP001069802">
    <property type="component" value="Unassembled WGS sequence"/>
</dbReference>
<evidence type="ECO:0000313" key="3">
    <source>
        <dbReference type="EMBL" id="MCZ4281711.1"/>
    </source>
</evidence>
<keyword evidence="4" id="KW-1185">Reference proteome</keyword>
<dbReference type="RefSeq" id="WP_269423874.1">
    <property type="nucleotide sequence ID" value="NZ_JAPWGY010000004.1"/>
</dbReference>
<proteinExistence type="predicted"/>
<evidence type="ECO:0000259" key="2">
    <source>
        <dbReference type="Pfam" id="PF09374"/>
    </source>
</evidence>
<dbReference type="InterPro" id="IPR018537">
    <property type="entry name" value="Peptidoglycan-bd_3"/>
</dbReference>
<evidence type="ECO:0000313" key="4">
    <source>
        <dbReference type="Proteomes" id="UP001069802"/>
    </source>
</evidence>
<gene>
    <name evidence="3" type="ORF">O4H49_13050</name>
</gene>
<feature type="domain" description="TtsA-like Glycoside hydrolase family 108" evidence="1">
    <location>
        <begin position="11"/>
        <end position="92"/>
    </location>
</feature>
<dbReference type="EMBL" id="JAPWGY010000004">
    <property type="protein sequence ID" value="MCZ4281711.1"/>
    <property type="molecule type" value="Genomic_DNA"/>
</dbReference>
<dbReference type="Gene3D" id="1.20.141.10">
    <property type="entry name" value="Chitosanase, subunit A, domain 1"/>
    <property type="match status" value="1"/>
</dbReference>
<dbReference type="InterPro" id="IPR023346">
    <property type="entry name" value="Lysozyme-like_dom_sf"/>
</dbReference>
<organism evidence="3 4">
    <name type="scientific">Kiloniella laminariae</name>
    <dbReference type="NCBI Taxonomy" id="454162"/>
    <lineage>
        <taxon>Bacteria</taxon>
        <taxon>Pseudomonadati</taxon>
        <taxon>Pseudomonadota</taxon>
        <taxon>Alphaproteobacteria</taxon>
        <taxon>Rhodospirillales</taxon>
        <taxon>Kiloniellaceae</taxon>
        <taxon>Kiloniella</taxon>
    </lineage>
</organism>
<dbReference type="SUPFAM" id="SSF53955">
    <property type="entry name" value="Lysozyme-like"/>
    <property type="match status" value="1"/>
</dbReference>
<dbReference type="Pfam" id="PF05838">
    <property type="entry name" value="Glyco_hydro_108"/>
    <property type="match status" value="1"/>
</dbReference>
<reference evidence="3" key="1">
    <citation type="submission" date="2022-12" db="EMBL/GenBank/DDBJ databases">
        <title>Bacterial isolates from different developmental stages of Nematostella vectensis.</title>
        <authorList>
            <person name="Fraune S."/>
        </authorList>
    </citation>
    <scope>NUCLEOTIDE SEQUENCE</scope>
    <source>
        <strain evidence="3">G21630-S1</strain>
    </source>
</reference>
<protein>
    <recommendedName>
        <fullName evidence="5">Secretion activator protein</fullName>
    </recommendedName>
</protein>
<comment type="caution">
    <text evidence="3">The sequence shown here is derived from an EMBL/GenBank/DDBJ whole genome shotgun (WGS) entry which is preliminary data.</text>
</comment>
<dbReference type="CDD" id="cd13926">
    <property type="entry name" value="N-acetylmuramidase_GH108"/>
    <property type="match status" value="1"/>
</dbReference>